<comment type="caution">
    <text evidence="2">The sequence shown here is derived from an EMBL/GenBank/DDBJ whole genome shotgun (WGS) entry which is preliminary data.</text>
</comment>
<accession>A0A9X2FLZ8</accession>
<keyword evidence="1" id="KW-0472">Membrane</keyword>
<evidence type="ECO:0000256" key="1">
    <source>
        <dbReference type="SAM" id="Phobius"/>
    </source>
</evidence>
<dbReference type="RefSeq" id="WP_253360468.1">
    <property type="nucleotide sequence ID" value="NZ_JAIULA010000010.1"/>
</dbReference>
<feature type="transmembrane region" description="Helical" evidence="1">
    <location>
        <begin position="255"/>
        <end position="275"/>
    </location>
</feature>
<dbReference type="Proteomes" id="UP001139006">
    <property type="component" value="Unassembled WGS sequence"/>
</dbReference>
<gene>
    <name evidence="2" type="ORF">LB941_06450</name>
</gene>
<reference evidence="2 3" key="1">
    <citation type="journal article" date="2023" name="Int. J. Syst. Evol. Microbiol.">
        <title>Ligilactobacillus ubinensis sp. nov., a novel species isolated from the wild ferment of a durian fruit (Durio zibethinus).</title>
        <authorList>
            <person name="Heng Y.C."/>
            <person name="Menon N."/>
            <person name="Chen B."/>
            <person name="Loo B.Z.L."/>
            <person name="Wong G.W.J."/>
            <person name="Lim A.C.H."/>
            <person name="Silvaraju S."/>
            <person name="Kittelmann S."/>
        </authorList>
    </citation>
    <scope>NUCLEOTIDE SEQUENCE [LARGE SCALE GENOMIC DNA]</scope>
    <source>
        <strain evidence="2 3">WILCCON 0076</strain>
    </source>
</reference>
<dbReference type="EMBL" id="JAIULA010000010">
    <property type="protein sequence ID" value="MCP0886973.1"/>
    <property type="molecule type" value="Genomic_DNA"/>
</dbReference>
<evidence type="ECO:0000313" key="3">
    <source>
        <dbReference type="Proteomes" id="UP001139006"/>
    </source>
</evidence>
<dbReference type="Pfam" id="PF07751">
    <property type="entry name" value="Abi_2"/>
    <property type="match status" value="1"/>
</dbReference>
<keyword evidence="1" id="KW-1133">Transmembrane helix</keyword>
<protein>
    <submittedName>
        <fullName evidence="2">Abi family protein</fullName>
    </submittedName>
</protein>
<evidence type="ECO:0000313" key="2">
    <source>
        <dbReference type="EMBL" id="MCP0886973.1"/>
    </source>
</evidence>
<organism evidence="2 3">
    <name type="scientific">Ligilactobacillus ubinensis</name>
    <dbReference type="NCBI Taxonomy" id="2876789"/>
    <lineage>
        <taxon>Bacteria</taxon>
        <taxon>Bacillati</taxon>
        <taxon>Bacillota</taxon>
        <taxon>Bacilli</taxon>
        <taxon>Lactobacillales</taxon>
        <taxon>Lactobacillaceae</taxon>
        <taxon>Ligilactobacillus</taxon>
    </lineage>
</organism>
<keyword evidence="1" id="KW-0812">Transmembrane</keyword>
<name>A0A9X2FLZ8_9LACO</name>
<keyword evidence="3" id="KW-1185">Reference proteome</keyword>
<proteinExistence type="predicted"/>
<dbReference type="AlphaFoldDB" id="A0A9X2FLZ8"/>
<sequence>MQNRKQLNDIELLNKAFSQFANQPDKEALKVYLSNLSYFDLIKGYKKTILKTGNNKFLDNLSIDILYHIHWLDSSLSNLLLKYSLETEKHLKSELSKIICNYGESPKQYLRPTLYSNRNSSILSKLNKDICNNPNSDIAEKFEKYKEKNGCLPAWYLIQHLSFGRIINWYSILKEAPKSQITQNFMDEPSRLNLKLEDKKELFKSFLNYSLEVRNKAAHGNRILNIKIRERISKNRITSAGLSDYFKLDANGRIVLSNIVNFIAITILLTGIPIFSINALNEFINFFAINSHEETDVLSKINITIYELFDINHDDLDRLKSLVEYRFGMY</sequence>
<dbReference type="InterPro" id="IPR011664">
    <property type="entry name" value="Abi_system_AbiD/AbiF-like"/>
</dbReference>